<dbReference type="SMART" id="SM01368">
    <property type="entry name" value="RB_A"/>
    <property type="match status" value="1"/>
</dbReference>
<comment type="similarity">
    <text evidence="2">Belongs to the retinoblastoma protein (RB) family.</text>
</comment>
<dbReference type="CDD" id="cd20606">
    <property type="entry name" value="CYCLIN_RBL2"/>
    <property type="match status" value="1"/>
</dbReference>
<dbReference type="SMART" id="SM01367">
    <property type="entry name" value="DUF3452"/>
    <property type="match status" value="1"/>
</dbReference>
<dbReference type="Gene3D" id="1.10.472.10">
    <property type="entry name" value="Cyclin-like"/>
    <property type="match status" value="2"/>
</dbReference>
<feature type="non-terminal residue" evidence="15">
    <location>
        <position position="1060"/>
    </location>
</feature>
<dbReference type="GO" id="GO:0006325">
    <property type="term" value="P:chromatin organization"/>
    <property type="evidence" value="ECO:0007669"/>
    <property type="project" value="UniProtKB-KW"/>
</dbReference>
<dbReference type="InterPro" id="IPR028309">
    <property type="entry name" value="RB_fam"/>
</dbReference>
<dbReference type="InterPro" id="IPR013763">
    <property type="entry name" value="Cyclin-like_dom"/>
</dbReference>
<evidence type="ECO:0000256" key="4">
    <source>
        <dbReference type="ARBA" id="ARBA00022553"/>
    </source>
</evidence>
<dbReference type="Pfam" id="PF11934">
    <property type="entry name" value="DUF3452"/>
    <property type="match status" value="1"/>
</dbReference>
<dbReference type="PANTHER" id="PTHR13742:SF8">
    <property type="entry name" value="RETINOBLASTOMA-LIKE PROTEIN 2"/>
    <property type="match status" value="1"/>
</dbReference>
<dbReference type="GO" id="GO:0005634">
    <property type="term" value="C:nucleus"/>
    <property type="evidence" value="ECO:0007669"/>
    <property type="project" value="UniProtKB-SubCell"/>
</dbReference>
<keyword evidence="8" id="KW-0539">Nucleus</keyword>
<evidence type="ECO:0000259" key="13">
    <source>
        <dbReference type="SMART" id="SM01368"/>
    </source>
</evidence>
<dbReference type="InterPro" id="IPR002719">
    <property type="entry name" value="RB_B"/>
</dbReference>
<evidence type="ECO:0000256" key="6">
    <source>
        <dbReference type="ARBA" id="ARBA00023015"/>
    </source>
</evidence>
<evidence type="ECO:0000256" key="5">
    <source>
        <dbReference type="ARBA" id="ARBA00022853"/>
    </source>
</evidence>
<evidence type="ECO:0000313" key="16">
    <source>
        <dbReference type="Proteomes" id="UP000633448"/>
    </source>
</evidence>
<dbReference type="EMBL" id="WEKX01001241">
    <property type="protein sequence ID" value="NWI84968.1"/>
    <property type="molecule type" value="Genomic_DNA"/>
</dbReference>
<evidence type="ECO:0000256" key="8">
    <source>
        <dbReference type="ARBA" id="ARBA00023242"/>
    </source>
</evidence>
<keyword evidence="5" id="KW-0156">Chromatin regulator</keyword>
<keyword evidence="9" id="KW-0131">Cell cycle</keyword>
<evidence type="ECO:0000259" key="14">
    <source>
        <dbReference type="SMART" id="SM01369"/>
    </source>
</evidence>
<dbReference type="Pfam" id="PF01858">
    <property type="entry name" value="RB_A"/>
    <property type="match status" value="1"/>
</dbReference>
<dbReference type="SMART" id="SM01369">
    <property type="entry name" value="Rb_C"/>
    <property type="match status" value="1"/>
</dbReference>
<dbReference type="SUPFAM" id="SSF47954">
    <property type="entry name" value="Cyclin-like"/>
    <property type="match status" value="3"/>
</dbReference>
<sequence length="1060" mass="119883">QGNDLHWLACALYVACRKAIPTVSRGTAEGNYVSLTRILRCSEQSLIEFFNKMKKWEDMANLPSQFRERTERLERNFTVSAVIFKKYEPIFQDIFKYPQEDQPRQQRGRKQRRQPCTVTEVFQFCWVLFVHAKGNFPMISDDLVNSYHLLLCALDLVYGNALQCPNRKELLNPNFKGLPEDFHSKDYKVSSDPPCIIEKLCSLHYGLVLEAKGIKEHFWKPYIRKLFDKKLLKGKEENLTGFLDPGNFGDSVKAINKAYEEYVLSVGNLDERIFLGEDADEEIGTLTRCLNTTSGMETAERVQVKHNLQQHFDRSKSLRITTPLTGRKYIKESNPYVTPVSMATYSLSRLHTMLAGLKNAPSENLEQILKSCSRDPSQSIANRVKEMHDLYCQSTQSEGEFSSFSKDVASKHFRRAEMLYYKVLESVIEEERRTRLGDTDLSAILEQDVFHRSLLACCLEIITFTYNPPGNFPFITEVFDIPVYHFYKVIEVFIRAEEGLCREVVKHLNHIEEQILESMAWRRESVLWDRIRENENKVPTCEEVMPPQNFERSAGNSVVGSPLTPRRINEVRAESGGLGKGLSSPPATLYDRYSSPTANPTRRRLFADSDSAPESSSPGRAAPQPVVNTVPVQNMNPEAMAVTPVPGQTLVTVATATVTANNGQTVTIPVQGIANENGGITFFPVQVNVGAQPQAVSGPIQPLSAQALAGPLNPQMPGAALQLPGQLTVQHISPGEQRQTQQVTAIRPRKTGSLSLFFRKVYHLASVRLRDLCVKLDVSDELRIKIWTCFEYSLVHCPEIMMDRHLDQLLMCAIYIMTKVTHEDRSFQNIMRCYRTQPQAKSHVYRSVLIKGRCRRRSGSSDSSSQHNSPADRGKERSKERGSRDSSPVMRSSSTLPVPHPGSAPPTPTRLTGANSDTEEEERGDLIQFYNNVYVEQIKDFALKYTSNATDSPPLSPFPSVRLSSPRRVQLSQNHPLYISPHRNEAALSPQEKIFYYFSSSPSKRLKEINSMVRTGETPTKKRGILLEDGTEAPAKRICQENHTALLRRLQDVANDRGSH</sequence>
<dbReference type="InterPro" id="IPR036915">
    <property type="entry name" value="Cyclin-like_sf"/>
</dbReference>
<dbReference type="SMART" id="SM00385">
    <property type="entry name" value="CYCLIN"/>
    <property type="match status" value="1"/>
</dbReference>
<comment type="caution">
    <text evidence="15">The sequence shown here is derived from an EMBL/GenBank/DDBJ whole genome shotgun (WGS) entry which is preliminary data.</text>
</comment>
<dbReference type="GO" id="GO:0005667">
    <property type="term" value="C:transcription regulator complex"/>
    <property type="evidence" value="ECO:0007669"/>
    <property type="project" value="TreeGrafter"/>
</dbReference>
<keyword evidence="7" id="KW-0804">Transcription</keyword>
<evidence type="ECO:0000256" key="9">
    <source>
        <dbReference type="ARBA" id="ARBA00023306"/>
    </source>
</evidence>
<feature type="domain" description="Retinoblastoma-associated protein C-terminal" evidence="14">
    <location>
        <begin position="942"/>
        <end position="1060"/>
    </location>
</feature>
<gene>
    <name evidence="15" type="primary">Rbl2</name>
    <name evidence="15" type="ORF">PITSOR_R02322</name>
</gene>
<feature type="region of interest" description="Disordered" evidence="10">
    <location>
        <begin position="547"/>
        <end position="603"/>
    </location>
</feature>
<dbReference type="OrthoDB" id="844594at2759"/>
<dbReference type="InterPro" id="IPR002720">
    <property type="entry name" value="RB_A"/>
</dbReference>
<dbReference type="GO" id="GO:0030154">
    <property type="term" value="P:cell differentiation"/>
    <property type="evidence" value="ECO:0007669"/>
    <property type="project" value="TreeGrafter"/>
</dbReference>
<evidence type="ECO:0000256" key="2">
    <source>
        <dbReference type="ARBA" id="ARBA00009475"/>
    </source>
</evidence>
<protein>
    <submittedName>
        <fullName evidence="15">RBL2 protein</fullName>
    </submittedName>
</protein>
<keyword evidence="4" id="KW-0597">Phosphoprotein</keyword>
<feature type="domain" description="Retinoblastoma-associated protein A-box" evidence="13">
    <location>
        <begin position="338"/>
        <end position="531"/>
    </location>
</feature>
<dbReference type="FunFam" id="1.10.472.140:FF:000001">
    <property type="entry name" value="Retinoblastoma-like 2, isoform CRA_a"/>
    <property type="match status" value="1"/>
</dbReference>
<evidence type="ECO:0000313" key="15">
    <source>
        <dbReference type="EMBL" id="NWI84968.1"/>
    </source>
</evidence>
<dbReference type="Proteomes" id="UP000633448">
    <property type="component" value="Unassembled WGS sequence"/>
</dbReference>
<dbReference type="GO" id="GO:2000134">
    <property type="term" value="P:negative regulation of G1/S transition of mitotic cell cycle"/>
    <property type="evidence" value="ECO:0007669"/>
    <property type="project" value="TreeGrafter"/>
</dbReference>
<feature type="region of interest" description="Disordered" evidence="10">
    <location>
        <begin position="853"/>
        <end position="922"/>
    </location>
</feature>
<reference evidence="15" key="1">
    <citation type="submission" date="2019-10" db="EMBL/GenBank/DDBJ databases">
        <title>Bird 10,000 Genomes (B10K) Project - Family phase.</title>
        <authorList>
            <person name="Zhang G."/>
        </authorList>
    </citation>
    <scope>NUCLEOTIDE SEQUENCE</scope>
    <source>
        <strain evidence="15">B10K-DU-002-53</strain>
        <tissue evidence="15">Muscle</tissue>
    </source>
</reference>
<dbReference type="PANTHER" id="PTHR13742">
    <property type="entry name" value="RETINOBLASTOMA-ASSOCIATED PROTEIN RB -RELATED"/>
    <property type="match status" value="1"/>
</dbReference>
<keyword evidence="16" id="KW-1185">Reference proteome</keyword>
<feature type="domain" description="Retinoblastoma-associated protein N-terminal" evidence="12">
    <location>
        <begin position="18"/>
        <end position="160"/>
    </location>
</feature>
<dbReference type="GO" id="GO:0006357">
    <property type="term" value="P:regulation of transcription by RNA polymerase II"/>
    <property type="evidence" value="ECO:0007669"/>
    <property type="project" value="InterPro"/>
</dbReference>
<feature type="compositionally biased region" description="Low complexity" evidence="10">
    <location>
        <begin position="885"/>
        <end position="894"/>
    </location>
</feature>
<feature type="compositionally biased region" description="Basic and acidic residues" evidence="10">
    <location>
        <begin position="870"/>
        <end position="884"/>
    </location>
</feature>
<dbReference type="GO" id="GO:0000785">
    <property type="term" value="C:chromatin"/>
    <property type="evidence" value="ECO:0007669"/>
    <property type="project" value="TreeGrafter"/>
</dbReference>
<organism evidence="15 16">
    <name type="scientific">Pitta sordida</name>
    <name type="common">Hooded pitta</name>
    <dbReference type="NCBI Taxonomy" id="9163"/>
    <lineage>
        <taxon>Eukaryota</taxon>
        <taxon>Metazoa</taxon>
        <taxon>Chordata</taxon>
        <taxon>Craniata</taxon>
        <taxon>Vertebrata</taxon>
        <taxon>Euteleostomi</taxon>
        <taxon>Archelosauria</taxon>
        <taxon>Archosauria</taxon>
        <taxon>Dinosauria</taxon>
        <taxon>Saurischia</taxon>
        <taxon>Theropoda</taxon>
        <taxon>Coelurosauria</taxon>
        <taxon>Aves</taxon>
        <taxon>Neognathae</taxon>
        <taxon>Neoaves</taxon>
        <taxon>Telluraves</taxon>
        <taxon>Australaves</taxon>
        <taxon>Passeriformes</taxon>
        <taxon>Pittidae</taxon>
        <taxon>Pitta</taxon>
    </lineage>
</organism>
<evidence type="ECO:0000256" key="3">
    <source>
        <dbReference type="ARBA" id="ARBA00022491"/>
    </source>
</evidence>
<dbReference type="InterPro" id="IPR015030">
    <property type="entry name" value="RB_C"/>
</dbReference>
<dbReference type="FunFam" id="1.10.472.10:FF:000049">
    <property type="entry name" value="Retinoblastoma-like 2, isoform CRA_a"/>
    <property type="match status" value="1"/>
</dbReference>
<dbReference type="Gene3D" id="1.10.472.140">
    <property type="match status" value="1"/>
</dbReference>
<name>A0A851EXE0_PITSO</name>
<accession>A0A851EXE0</accession>
<dbReference type="InterPro" id="IPR024599">
    <property type="entry name" value="RB_N"/>
</dbReference>
<feature type="compositionally biased region" description="Polar residues" evidence="10">
    <location>
        <begin position="550"/>
        <end position="559"/>
    </location>
</feature>
<evidence type="ECO:0000256" key="1">
    <source>
        <dbReference type="ARBA" id="ARBA00004123"/>
    </source>
</evidence>
<proteinExistence type="inferred from homology"/>
<dbReference type="AlphaFoldDB" id="A0A851EXE0"/>
<evidence type="ECO:0000256" key="7">
    <source>
        <dbReference type="ARBA" id="ARBA00023163"/>
    </source>
</evidence>
<dbReference type="Pfam" id="PF01857">
    <property type="entry name" value="RB_B"/>
    <property type="match status" value="1"/>
</dbReference>
<feature type="domain" description="Cyclin-like" evidence="11">
    <location>
        <begin position="767"/>
        <end position="935"/>
    </location>
</feature>
<evidence type="ECO:0000259" key="11">
    <source>
        <dbReference type="SMART" id="SM00385"/>
    </source>
</evidence>
<evidence type="ECO:0000256" key="10">
    <source>
        <dbReference type="SAM" id="MobiDB-lite"/>
    </source>
</evidence>
<feature type="compositionally biased region" description="Pro residues" evidence="10">
    <location>
        <begin position="898"/>
        <end position="908"/>
    </location>
</feature>
<evidence type="ECO:0000259" key="12">
    <source>
        <dbReference type="SMART" id="SM01367"/>
    </source>
</evidence>
<keyword evidence="3" id="KW-0678">Repressor</keyword>
<comment type="subcellular location">
    <subcellularLocation>
        <location evidence="1">Nucleus</location>
    </subcellularLocation>
</comment>
<dbReference type="GO" id="GO:0000977">
    <property type="term" value="F:RNA polymerase II transcription regulatory region sequence-specific DNA binding"/>
    <property type="evidence" value="ECO:0007669"/>
    <property type="project" value="TreeGrafter"/>
</dbReference>
<keyword evidence="6" id="KW-0805">Transcription regulation</keyword>
<feature type="non-terminal residue" evidence="15">
    <location>
        <position position="1"/>
    </location>
</feature>